<dbReference type="EMBL" id="HM004124">
    <property type="protein sequence ID" value="ADG59947.1"/>
    <property type="molecule type" value="Genomic_DNA"/>
</dbReference>
<sequence length="168" mass="19119">MTIKATGFISAFPGTGKSSVHGNNHKHGLYAVRANGTSLYRHMPAPGQTYVYDSDSSTFDKAEFPQNYIDHMRAVIQRHAGSQNPFLFLGSSHDNVRAAMQEMGIPYVLVYPHRDLKEQYIERYKKRGSSEFFINLMETKWDEFIDSCEADPSHKIVLHDGQYLSDVL</sequence>
<dbReference type="Proteomes" id="UP000008731">
    <property type="component" value="Segment"/>
</dbReference>
<accession>E5EPI1</accession>
<dbReference type="RefSeq" id="YP_004010184.1">
    <property type="nucleotide sequence ID" value="NC_014663.1"/>
</dbReference>
<dbReference type="KEGG" id="vg:9926481"/>
<evidence type="ECO:0000313" key="2">
    <source>
        <dbReference type="Proteomes" id="UP000008731"/>
    </source>
</evidence>
<dbReference type="OrthoDB" id="17742at10239"/>
<protein>
    <submittedName>
        <fullName evidence="1">Uncharacterized protein</fullName>
    </submittedName>
</protein>
<name>E5EPI1_9CAUD</name>
<proteinExistence type="predicted"/>
<organism evidence="1 2">
    <name type="scientific">Acinetobacter phage Acj9</name>
    <dbReference type="NCBI Taxonomy" id="760939"/>
    <lineage>
        <taxon>Viruses</taxon>
        <taxon>Duplodnaviria</taxon>
        <taxon>Heunggongvirae</taxon>
        <taxon>Uroviricota</taxon>
        <taxon>Caudoviricetes</taxon>
        <taxon>Pantevenvirales</taxon>
        <taxon>Straboviridae</taxon>
        <taxon>Twarogvirinae</taxon>
        <taxon>Acajnonavirus</taxon>
        <taxon>Acajnonavirus acj9</taxon>
    </lineage>
</organism>
<gene>
    <name evidence="1" type="ORF">Acj9p047</name>
</gene>
<keyword evidence="2" id="KW-1185">Reference proteome</keyword>
<evidence type="ECO:0000313" key="1">
    <source>
        <dbReference type="EMBL" id="ADG59947.1"/>
    </source>
</evidence>
<reference evidence="1 2" key="1">
    <citation type="journal article" date="2010" name="Virol. J.">
        <title>Genomes of the T4-related bacteriophages as windows on microbial genome evolution.</title>
        <authorList>
            <person name="Petrov V.M."/>
            <person name="Ratnayaka S."/>
            <person name="Nolan J.M."/>
            <person name="Miller E.S."/>
            <person name="Karam J.D."/>
        </authorList>
    </citation>
    <scope>NUCLEOTIDE SEQUENCE [LARGE SCALE GENOMIC DNA]</scope>
</reference>
<dbReference type="GeneID" id="9926481"/>